<evidence type="ECO:0000259" key="8">
    <source>
        <dbReference type="Pfam" id="PF00924"/>
    </source>
</evidence>
<dbReference type="Gene3D" id="1.10.287.1260">
    <property type="match status" value="1"/>
</dbReference>
<name>A0A150X2W1_9BACT</name>
<dbReference type="InterPro" id="IPR011066">
    <property type="entry name" value="MscS_channel_C_sf"/>
</dbReference>
<dbReference type="Pfam" id="PF21088">
    <property type="entry name" value="MS_channel_1st"/>
    <property type="match status" value="1"/>
</dbReference>
<feature type="transmembrane region" description="Helical" evidence="7">
    <location>
        <begin position="20"/>
        <end position="42"/>
    </location>
</feature>
<dbReference type="AlphaFoldDB" id="A0A150X2W1"/>
<dbReference type="InterPro" id="IPR052702">
    <property type="entry name" value="MscS-like_channel"/>
</dbReference>
<dbReference type="SUPFAM" id="SSF82689">
    <property type="entry name" value="Mechanosensitive channel protein MscS (YggB), C-terminal domain"/>
    <property type="match status" value="1"/>
</dbReference>
<protein>
    <submittedName>
        <fullName evidence="11">Mechanosensitive ion channel protein MscS</fullName>
    </submittedName>
</protein>
<dbReference type="Gene3D" id="3.30.70.100">
    <property type="match status" value="1"/>
</dbReference>
<keyword evidence="4 7" id="KW-0812">Transmembrane</keyword>
<dbReference type="InterPro" id="IPR049142">
    <property type="entry name" value="MS_channel_1st"/>
</dbReference>
<evidence type="ECO:0000259" key="9">
    <source>
        <dbReference type="Pfam" id="PF21082"/>
    </source>
</evidence>
<dbReference type="SUPFAM" id="SSF82861">
    <property type="entry name" value="Mechanosensitive channel protein MscS (YggB), transmembrane region"/>
    <property type="match status" value="1"/>
</dbReference>
<keyword evidence="12" id="KW-1185">Reference proteome</keyword>
<reference evidence="11 12" key="1">
    <citation type="submission" date="2016-01" db="EMBL/GenBank/DDBJ databases">
        <title>Genome sequencing of Roseivirga echinicomitans KMM 6058.</title>
        <authorList>
            <person name="Selvaratnam C."/>
            <person name="Thevarajoo S."/>
            <person name="Goh K.M."/>
            <person name="Ee R."/>
            <person name="Chan K.-G."/>
            <person name="Chong C.S."/>
        </authorList>
    </citation>
    <scope>NUCLEOTIDE SEQUENCE [LARGE SCALE GENOMIC DNA]</scope>
    <source>
        <strain evidence="11 12">KMM 6058</strain>
    </source>
</reference>
<dbReference type="STRING" id="296218.AWN68_10240"/>
<feature type="transmembrane region" description="Helical" evidence="7">
    <location>
        <begin position="54"/>
        <end position="78"/>
    </location>
</feature>
<feature type="transmembrane region" description="Helical" evidence="7">
    <location>
        <begin position="84"/>
        <end position="104"/>
    </location>
</feature>
<evidence type="ECO:0000256" key="1">
    <source>
        <dbReference type="ARBA" id="ARBA00004651"/>
    </source>
</evidence>
<evidence type="ECO:0000256" key="3">
    <source>
        <dbReference type="ARBA" id="ARBA00022475"/>
    </source>
</evidence>
<dbReference type="SUPFAM" id="SSF50182">
    <property type="entry name" value="Sm-like ribonucleoproteins"/>
    <property type="match status" value="1"/>
</dbReference>
<keyword evidence="5 7" id="KW-1133">Transmembrane helix</keyword>
<dbReference type="GO" id="GO:0008381">
    <property type="term" value="F:mechanosensitive monoatomic ion channel activity"/>
    <property type="evidence" value="ECO:0007669"/>
    <property type="project" value="UniProtKB-ARBA"/>
</dbReference>
<keyword evidence="6 7" id="KW-0472">Membrane</keyword>
<feature type="domain" description="Mechanosensitive ion channel transmembrane helices 2/3" evidence="10">
    <location>
        <begin position="64"/>
        <end position="105"/>
    </location>
</feature>
<dbReference type="PANTHER" id="PTHR30347">
    <property type="entry name" value="POTASSIUM CHANNEL RELATED"/>
    <property type="match status" value="1"/>
</dbReference>
<dbReference type="Gene3D" id="2.30.30.60">
    <property type="match status" value="1"/>
</dbReference>
<dbReference type="PANTHER" id="PTHR30347:SF1">
    <property type="entry name" value="MECHANOSENSITIVE CHANNEL MSCK"/>
    <property type="match status" value="1"/>
</dbReference>
<evidence type="ECO:0000256" key="5">
    <source>
        <dbReference type="ARBA" id="ARBA00022989"/>
    </source>
</evidence>
<feature type="domain" description="Mechanosensitive ion channel MscS C-terminal" evidence="9">
    <location>
        <begin position="181"/>
        <end position="262"/>
    </location>
</feature>
<evidence type="ECO:0000313" key="12">
    <source>
        <dbReference type="Proteomes" id="UP000075615"/>
    </source>
</evidence>
<gene>
    <name evidence="11" type="ORF">AWN68_10240</name>
</gene>
<dbReference type="OrthoDB" id="9809206at2"/>
<feature type="domain" description="Mechanosensitive ion channel MscS" evidence="8">
    <location>
        <begin position="107"/>
        <end position="173"/>
    </location>
</feature>
<comment type="subcellular location">
    <subcellularLocation>
        <location evidence="1">Cell membrane</location>
        <topology evidence="1">Multi-pass membrane protein</topology>
    </subcellularLocation>
</comment>
<sequence length="285" mass="31892">MEALKKFLEFELFHIGEFHLRVLSLVIIFVIFLVTKLILLLIKKTIFSRENSKLDIGASYALFKIIKYLIWVIAIGLILEALGVKLTVLIAGSAALLVGVGLGLQQTFNDILSGIILLSEKSIKIEDVLEIDGDIVKIQSIGLRTSKASNTDDVSIIIPNSLITTNKVINWSHQTTKARFRINVGVAYGSDIDMVIKILEESAHEHPDVSTIDSTEARLVDFGNSSLDFQLLFYSQNIFRISKVKSDIRRSISRKFVSSNITIPFPQMDLHVKSNSTEKTKDDEE</sequence>
<evidence type="ECO:0000256" key="4">
    <source>
        <dbReference type="ARBA" id="ARBA00022692"/>
    </source>
</evidence>
<proteinExistence type="inferred from homology"/>
<accession>A0A150X2W1</accession>
<organism evidence="11 12">
    <name type="scientific">Roseivirga echinicomitans</name>
    <dbReference type="NCBI Taxonomy" id="296218"/>
    <lineage>
        <taxon>Bacteria</taxon>
        <taxon>Pseudomonadati</taxon>
        <taxon>Bacteroidota</taxon>
        <taxon>Cytophagia</taxon>
        <taxon>Cytophagales</taxon>
        <taxon>Roseivirgaceae</taxon>
        <taxon>Roseivirga</taxon>
    </lineage>
</organism>
<evidence type="ECO:0000256" key="6">
    <source>
        <dbReference type="ARBA" id="ARBA00023136"/>
    </source>
</evidence>
<dbReference type="EMBL" id="LRDB01000050">
    <property type="protein sequence ID" value="KYG73061.1"/>
    <property type="molecule type" value="Genomic_DNA"/>
</dbReference>
<dbReference type="InterPro" id="IPR023408">
    <property type="entry name" value="MscS_beta-dom_sf"/>
</dbReference>
<dbReference type="Pfam" id="PF21082">
    <property type="entry name" value="MS_channel_3rd"/>
    <property type="match status" value="1"/>
</dbReference>
<keyword evidence="3" id="KW-1003">Cell membrane</keyword>
<dbReference type="GO" id="GO:0005886">
    <property type="term" value="C:plasma membrane"/>
    <property type="evidence" value="ECO:0007669"/>
    <property type="project" value="UniProtKB-SubCell"/>
</dbReference>
<comment type="similarity">
    <text evidence="2">Belongs to the MscS (TC 1.A.23) family.</text>
</comment>
<dbReference type="InterPro" id="IPR010920">
    <property type="entry name" value="LSM_dom_sf"/>
</dbReference>
<dbReference type="Pfam" id="PF00924">
    <property type="entry name" value="MS_channel_2nd"/>
    <property type="match status" value="1"/>
</dbReference>
<dbReference type="InterPro" id="IPR006685">
    <property type="entry name" value="MscS_channel_2nd"/>
</dbReference>
<evidence type="ECO:0000313" key="11">
    <source>
        <dbReference type="EMBL" id="KYG73061.1"/>
    </source>
</evidence>
<dbReference type="InterPro" id="IPR049278">
    <property type="entry name" value="MS_channel_C"/>
</dbReference>
<evidence type="ECO:0000259" key="10">
    <source>
        <dbReference type="Pfam" id="PF21088"/>
    </source>
</evidence>
<evidence type="ECO:0000256" key="7">
    <source>
        <dbReference type="SAM" id="Phobius"/>
    </source>
</evidence>
<dbReference type="Proteomes" id="UP000075615">
    <property type="component" value="Unassembled WGS sequence"/>
</dbReference>
<comment type="caution">
    <text evidence="11">The sequence shown here is derived from an EMBL/GenBank/DDBJ whole genome shotgun (WGS) entry which is preliminary data.</text>
</comment>
<evidence type="ECO:0000256" key="2">
    <source>
        <dbReference type="ARBA" id="ARBA00008017"/>
    </source>
</evidence>
<dbReference type="InterPro" id="IPR011014">
    <property type="entry name" value="MscS_channel_TM-2"/>
</dbReference>